<dbReference type="EMBL" id="CABFNB010000161">
    <property type="protein sequence ID" value="VTZ65523.1"/>
    <property type="molecule type" value="Genomic_DNA"/>
</dbReference>
<name>A0A508X6X5_9HYPH</name>
<feature type="region of interest" description="Disordered" evidence="1">
    <location>
        <begin position="59"/>
        <end position="81"/>
    </location>
</feature>
<sequence length="81" mass="8876">MEHVDRVATLSSVRHNPLEFDVITASFFPTSVSSHIRVGNRLRRACGLHFFDEHRPLPPADNAGLPQPCAGKPLGPAGRHL</sequence>
<accession>A0A508X6X5</accession>
<evidence type="ECO:0000313" key="2">
    <source>
        <dbReference type="EMBL" id="VTZ65523.1"/>
    </source>
</evidence>
<reference evidence="2" key="1">
    <citation type="submission" date="2019-06" db="EMBL/GenBank/DDBJ databases">
        <authorList>
            <person name="Le Quere A."/>
            <person name="Colella S."/>
        </authorList>
    </citation>
    <scope>NUCLEOTIDE SEQUENCE</scope>
    <source>
        <strain evidence="2">EmedicaeMD41</strain>
    </source>
</reference>
<evidence type="ECO:0000256" key="1">
    <source>
        <dbReference type="SAM" id="MobiDB-lite"/>
    </source>
</evidence>
<gene>
    <name evidence="2" type="ORF">EMEDMD4_90015</name>
</gene>
<dbReference type="AlphaFoldDB" id="A0A508X6X5"/>
<proteinExistence type="predicted"/>
<dbReference type="Proteomes" id="UP000507954">
    <property type="component" value="Unassembled WGS sequence"/>
</dbReference>
<protein>
    <submittedName>
        <fullName evidence="2">Uncharacterized protein</fullName>
    </submittedName>
</protein>
<organism evidence="2">
    <name type="scientific">Sinorhizobium medicae</name>
    <dbReference type="NCBI Taxonomy" id="110321"/>
    <lineage>
        <taxon>Bacteria</taxon>
        <taxon>Pseudomonadati</taxon>
        <taxon>Pseudomonadota</taxon>
        <taxon>Alphaproteobacteria</taxon>
        <taxon>Hyphomicrobiales</taxon>
        <taxon>Rhizobiaceae</taxon>
        <taxon>Sinorhizobium/Ensifer group</taxon>
        <taxon>Sinorhizobium</taxon>
    </lineage>
</organism>